<dbReference type="Proteomes" id="UP000185678">
    <property type="component" value="Unassembled WGS sequence"/>
</dbReference>
<dbReference type="GO" id="GO:0005829">
    <property type="term" value="C:cytosol"/>
    <property type="evidence" value="ECO:0007669"/>
    <property type="project" value="TreeGrafter"/>
</dbReference>
<organism evidence="2 3">
    <name type="scientific">Insolitispirillum peregrinum</name>
    <dbReference type="NCBI Taxonomy" id="80876"/>
    <lineage>
        <taxon>Bacteria</taxon>
        <taxon>Pseudomonadati</taxon>
        <taxon>Pseudomonadota</taxon>
        <taxon>Alphaproteobacteria</taxon>
        <taxon>Rhodospirillales</taxon>
        <taxon>Novispirillaceae</taxon>
        <taxon>Insolitispirillum</taxon>
    </lineage>
</organism>
<dbReference type="AlphaFoldDB" id="A0A1N7QEK2"/>
<evidence type="ECO:0000313" key="2">
    <source>
        <dbReference type="EMBL" id="SIT21293.1"/>
    </source>
</evidence>
<dbReference type="Gene3D" id="2.30.30.40">
    <property type="entry name" value="SH3 Domains"/>
    <property type="match status" value="1"/>
</dbReference>
<dbReference type="Gene3D" id="2.40.50.180">
    <property type="entry name" value="CheA-289, Domain 4"/>
    <property type="match status" value="1"/>
</dbReference>
<dbReference type="Pfam" id="PF01584">
    <property type="entry name" value="CheW"/>
    <property type="match status" value="1"/>
</dbReference>
<keyword evidence="3" id="KW-1185">Reference proteome</keyword>
<dbReference type="InterPro" id="IPR039315">
    <property type="entry name" value="CheW"/>
</dbReference>
<gene>
    <name evidence="2" type="ORF">SAMN05421779_1252</name>
</gene>
<dbReference type="SUPFAM" id="SSF50341">
    <property type="entry name" value="CheW-like"/>
    <property type="match status" value="1"/>
</dbReference>
<sequence length="134" mass="14463">MMSTLAIIDDEQEDRQDEMLSVLSLTLAGGLFAIETAQVLEVLDDTPLVVVPNSRPFVRGLLNMRGKVVPVVDLQRLLGMPHGGTVADPLERRIVVLTLMAHGEQALVGVLADRVHQVTSLSQTETETIPSVGV</sequence>
<dbReference type="STRING" id="80876.SAMN05421779_1252"/>
<dbReference type="RefSeq" id="WP_175617144.1">
    <property type="nucleotide sequence ID" value="NZ_FTOA01000025.1"/>
</dbReference>
<dbReference type="PANTHER" id="PTHR22617">
    <property type="entry name" value="CHEMOTAXIS SENSOR HISTIDINE KINASE-RELATED"/>
    <property type="match status" value="1"/>
</dbReference>
<dbReference type="InterPro" id="IPR036061">
    <property type="entry name" value="CheW-like_dom_sf"/>
</dbReference>
<dbReference type="GO" id="GO:0006935">
    <property type="term" value="P:chemotaxis"/>
    <property type="evidence" value="ECO:0007669"/>
    <property type="project" value="InterPro"/>
</dbReference>
<evidence type="ECO:0000259" key="1">
    <source>
        <dbReference type="PROSITE" id="PS50851"/>
    </source>
</evidence>
<reference evidence="2 3" key="1">
    <citation type="submission" date="2017-01" db="EMBL/GenBank/DDBJ databases">
        <authorList>
            <person name="Mah S.A."/>
            <person name="Swanson W.J."/>
            <person name="Moy G.W."/>
            <person name="Vacquier V.D."/>
        </authorList>
    </citation>
    <scope>NUCLEOTIDE SEQUENCE [LARGE SCALE GENOMIC DNA]</scope>
    <source>
        <strain evidence="2 3">DSM 11589</strain>
    </source>
</reference>
<dbReference type="PANTHER" id="PTHR22617:SF23">
    <property type="entry name" value="CHEMOTAXIS PROTEIN CHEW"/>
    <property type="match status" value="1"/>
</dbReference>
<name>A0A1N7QEK2_9PROT</name>
<accession>A0A1N7QEK2</accession>
<dbReference type="EMBL" id="FTOA01000025">
    <property type="protein sequence ID" value="SIT21293.1"/>
    <property type="molecule type" value="Genomic_DNA"/>
</dbReference>
<feature type="domain" description="CheW-like" evidence="1">
    <location>
        <begin position="19"/>
        <end position="134"/>
    </location>
</feature>
<feature type="non-terminal residue" evidence="2">
    <location>
        <position position="134"/>
    </location>
</feature>
<evidence type="ECO:0000313" key="3">
    <source>
        <dbReference type="Proteomes" id="UP000185678"/>
    </source>
</evidence>
<dbReference type="InterPro" id="IPR002545">
    <property type="entry name" value="CheW-lke_dom"/>
</dbReference>
<dbReference type="GO" id="GO:0007165">
    <property type="term" value="P:signal transduction"/>
    <property type="evidence" value="ECO:0007669"/>
    <property type="project" value="InterPro"/>
</dbReference>
<dbReference type="PROSITE" id="PS50851">
    <property type="entry name" value="CHEW"/>
    <property type="match status" value="1"/>
</dbReference>
<protein>
    <submittedName>
        <fullName evidence="2">Purine-binding chemotaxis protein CheW</fullName>
    </submittedName>
</protein>
<dbReference type="SMART" id="SM00260">
    <property type="entry name" value="CheW"/>
    <property type="match status" value="1"/>
</dbReference>
<proteinExistence type="predicted"/>